<feature type="transmembrane region" description="Helical" evidence="1">
    <location>
        <begin position="313"/>
        <end position="331"/>
    </location>
</feature>
<evidence type="ECO:0000256" key="1">
    <source>
        <dbReference type="SAM" id="Phobius"/>
    </source>
</evidence>
<feature type="transmembrane region" description="Helical" evidence="1">
    <location>
        <begin position="343"/>
        <end position="361"/>
    </location>
</feature>
<proteinExistence type="predicted"/>
<dbReference type="AlphaFoldDB" id="A0A348G3A4"/>
<feature type="transmembrane region" description="Helical" evidence="1">
    <location>
        <begin position="78"/>
        <end position="101"/>
    </location>
</feature>
<dbReference type="KEGG" id="blag:BLTE_27220"/>
<accession>A0A348G3A4</accession>
<organism evidence="2 3">
    <name type="scientific">Blastochloris tepida</name>
    <dbReference type="NCBI Taxonomy" id="2233851"/>
    <lineage>
        <taxon>Bacteria</taxon>
        <taxon>Pseudomonadati</taxon>
        <taxon>Pseudomonadota</taxon>
        <taxon>Alphaproteobacteria</taxon>
        <taxon>Hyphomicrobiales</taxon>
        <taxon>Blastochloridaceae</taxon>
        <taxon>Blastochloris</taxon>
    </lineage>
</organism>
<dbReference type="Proteomes" id="UP000266934">
    <property type="component" value="Chromosome"/>
</dbReference>
<feature type="transmembrane region" description="Helical" evidence="1">
    <location>
        <begin position="289"/>
        <end position="307"/>
    </location>
</feature>
<keyword evidence="3" id="KW-1185">Reference proteome</keyword>
<feature type="transmembrane region" description="Helical" evidence="1">
    <location>
        <begin position="153"/>
        <end position="179"/>
    </location>
</feature>
<keyword evidence="1" id="KW-0472">Membrane</keyword>
<sequence length="523" mass="56145">MLRSMLLERLSSRAALVVLLVWVCAVGALAFGHVMWRDEVRALSIALSGQNAVEMLSNLRGEGHPAVWYLMLRSAYDVFGRVEVLPVLSLLVAAISVAILLFRSPFPPLVLIFLVFSGFYLSEFSVTARNYGISALILLVIAAVYARYRDKSIVIGVLLFVLANTNVIAAMLVGAFLVFWAADILQETGLRWSPALRNVLINAGIALAGIVLCGLTVWPTYNDAAAVDPASLDLPRAALLAVLNPGGTGFGALGLPPLLAEGLPGQSILVSVLLYGATLGLLPRRSAFLGALTGLIGLSVFFALGAGGSYRHAGVWFFFVVALYWIAWPDIRRALSDAARPAIARSLTIAALSGCLLLVGLQSFRGVARSVGDLAGILPVNSRSADVAQLIKSNVALGDAVILSDPDYLVEPLPYYIGNRTYLTRSDALGSVVKFSRAGILHRDLGDLLRQAQALKASLGVPVVILLSQRLDQIVPGRVYHEGYNWTFRGSAEDIRTFQESTETLARLGPARTGETYDVYVLK</sequence>
<keyword evidence="1" id="KW-0812">Transmembrane</keyword>
<feature type="transmembrane region" description="Helical" evidence="1">
    <location>
        <begin position="128"/>
        <end position="146"/>
    </location>
</feature>
<dbReference type="EMBL" id="AP018907">
    <property type="protein sequence ID" value="BBF94037.1"/>
    <property type="molecule type" value="Genomic_DNA"/>
</dbReference>
<evidence type="ECO:0000313" key="3">
    <source>
        <dbReference type="Proteomes" id="UP000266934"/>
    </source>
</evidence>
<keyword evidence="1" id="KW-1133">Transmembrane helix</keyword>
<name>A0A348G3A4_9HYPH</name>
<feature type="transmembrane region" description="Helical" evidence="1">
    <location>
        <begin position="106"/>
        <end position="122"/>
    </location>
</feature>
<evidence type="ECO:0000313" key="2">
    <source>
        <dbReference type="EMBL" id="BBF94037.1"/>
    </source>
</evidence>
<reference evidence="2 3" key="1">
    <citation type="submission" date="2018-08" db="EMBL/GenBank/DDBJ databases">
        <title>Complete genome sequencing of Blastochloris tepida GI.</title>
        <authorList>
            <person name="Tsukatani Y."/>
            <person name="Mori H."/>
        </authorList>
    </citation>
    <scope>NUCLEOTIDE SEQUENCE [LARGE SCALE GENOMIC DNA]</scope>
    <source>
        <strain evidence="2 3">GI</strain>
    </source>
</reference>
<gene>
    <name evidence="2" type="ORF">BLTE_27220</name>
</gene>
<feature type="transmembrane region" description="Helical" evidence="1">
    <location>
        <begin position="265"/>
        <end position="282"/>
    </location>
</feature>
<protein>
    <recommendedName>
        <fullName evidence="4">Glycosyltransferase RgtA/B/C/D-like domain-containing protein</fullName>
    </recommendedName>
</protein>
<evidence type="ECO:0008006" key="4">
    <source>
        <dbReference type="Google" id="ProtNLM"/>
    </source>
</evidence>
<feature type="transmembrane region" description="Helical" evidence="1">
    <location>
        <begin position="199"/>
        <end position="218"/>
    </location>
</feature>